<keyword evidence="3" id="KW-1185">Reference proteome</keyword>
<evidence type="ECO:0000313" key="4">
    <source>
        <dbReference type="RefSeq" id="XP_020113763.1"/>
    </source>
</evidence>
<feature type="compositionally biased region" description="Low complexity" evidence="1">
    <location>
        <begin position="51"/>
        <end position="79"/>
    </location>
</feature>
<feature type="region of interest" description="Disordered" evidence="1">
    <location>
        <begin position="220"/>
        <end position="245"/>
    </location>
</feature>
<dbReference type="Gramene" id="Aco001196.1.mrna1">
    <property type="protein sequence ID" value="Aco001196.1.mrna1.cds1"/>
    <property type="gene ID" value="Aco001196.1.path1"/>
</dbReference>
<reference evidence="4" key="2">
    <citation type="submission" date="2025-08" db="UniProtKB">
        <authorList>
            <consortium name="RefSeq"/>
        </authorList>
    </citation>
    <scope>IDENTIFICATION</scope>
    <source>
        <tissue evidence="4">Leaf</tissue>
    </source>
</reference>
<dbReference type="GeneID" id="109727939"/>
<dbReference type="OrthoDB" id="780193at2759"/>
<feature type="region of interest" description="Disordered" evidence="1">
    <location>
        <begin position="1"/>
        <end position="103"/>
    </location>
</feature>
<dbReference type="InterPro" id="IPR008889">
    <property type="entry name" value="VQ"/>
</dbReference>
<feature type="domain" description="VQ" evidence="2">
    <location>
        <begin position="93"/>
        <end position="120"/>
    </location>
</feature>
<feature type="compositionally biased region" description="Pro residues" evidence="1">
    <location>
        <begin position="35"/>
        <end position="50"/>
    </location>
</feature>
<name>A0A6P5HH89_ANACO</name>
<dbReference type="Proteomes" id="UP000515123">
    <property type="component" value="Linkage group 2"/>
</dbReference>
<evidence type="ECO:0000256" key="1">
    <source>
        <dbReference type="SAM" id="MobiDB-lite"/>
    </source>
</evidence>
<dbReference type="PANTHER" id="PTHR33179:SF4">
    <property type="entry name" value="VQ MOTIF-CONTAINING PROTEIN"/>
    <property type="match status" value="1"/>
</dbReference>
<dbReference type="Pfam" id="PF05678">
    <property type="entry name" value="VQ"/>
    <property type="match status" value="1"/>
</dbReference>
<organism evidence="3 4">
    <name type="scientific">Ananas comosus</name>
    <name type="common">Pineapple</name>
    <name type="synonym">Ananas ananas</name>
    <dbReference type="NCBI Taxonomy" id="4615"/>
    <lineage>
        <taxon>Eukaryota</taxon>
        <taxon>Viridiplantae</taxon>
        <taxon>Streptophyta</taxon>
        <taxon>Embryophyta</taxon>
        <taxon>Tracheophyta</taxon>
        <taxon>Spermatophyta</taxon>
        <taxon>Magnoliopsida</taxon>
        <taxon>Liliopsida</taxon>
        <taxon>Poales</taxon>
        <taxon>Bromeliaceae</taxon>
        <taxon>Bromelioideae</taxon>
        <taxon>Ananas</taxon>
    </lineage>
</organism>
<protein>
    <submittedName>
        <fullName evidence="4">Mucin-5AC-like</fullName>
    </submittedName>
</protein>
<dbReference type="PANTHER" id="PTHR33179">
    <property type="entry name" value="VQ MOTIF-CONTAINING PROTEIN"/>
    <property type="match status" value="1"/>
</dbReference>
<proteinExistence type="predicted"/>
<dbReference type="RefSeq" id="XP_020113763.1">
    <property type="nucleotide sequence ID" value="XM_020258174.1"/>
</dbReference>
<gene>
    <name evidence="4" type="primary">LOC109727939</name>
</gene>
<evidence type="ECO:0000313" key="3">
    <source>
        <dbReference type="Proteomes" id="UP000515123"/>
    </source>
</evidence>
<dbReference type="InterPro" id="IPR039609">
    <property type="entry name" value="VQ_15/22"/>
</dbReference>
<feature type="region of interest" description="Disordered" evidence="1">
    <location>
        <begin position="307"/>
        <end position="366"/>
    </location>
</feature>
<accession>A0A6P5HH89</accession>
<feature type="compositionally biased region" description="Basic residues" evidence="1">
    <location>
        <begin position="83"/>
        <end position="92"/>
    </location>
</feature>
<evidence type="ECO:0000259" key="2">
    <source>
        <dbReference type="Pfam" id="PF05678"/>
    </source>
</evidence>
<sequence>MLSPPCSTEARPHPTLSTPSPYYFPPPFSSLLAPAPAPAPPPPPTNPNPSRPFLSSSHGPAAPASAAAASGASAPAGPGQQRSSRKRTRASRRAPTTVLTTDTTNFRAMVQEFTGIPSPPFAAAAAAATTLQYRSSARFGGHLFSGGGASSSSAAAAADPAAQPQQPPYLLRPFAQKLQPFLPLPSPSCPTSANTAATTTATASTSTAINTSPITATLTTCSSSSGSSNLTTPTNTNYQLPSPQHSLLNTQHPILSFQSLLQSQPPSNYAMPNMLTFSTRPPHFTVSSTQYGSGDVGLPPGLIGSEDLSGWAGGNAASQSRPAGPNYAAGSAPQQRGSSCKVNYSSAAGSSAPDQFNAEKGSENAAAGSAAAAAAATTTTTTTTIGEGTVDSWICSSRRDH</sequence>
<feature type="compositionally biased region" description="Low complexity" evidence="1">
    <location>
        <begin position="220"/>
        <end position="237"/>
    </location>
</feature>
<reference evidence="3" key="1">
    <citation type="journal article" date="2015" name="Nat. Genet.">
        <title>The pineapple genome and the evolution of CAM photosynthesis.</title>
        <authorList>
            <person name="Ming R."/>
            <person name="VanBuren R."/>
            <person name="Wai C.M."/>
            <person name="Tang H."/>
            <person name="Schatz M.C."/>
            <person name="Bowers J.E."/>
            <person name="Lyons E."/>
            <person name="Wang M.L."/>
            <person name="Chen J."/>
            <person name="Biggers E."/>
            <person name="Zhang J."/>
            <person name="Huang L."/>
            <person name="Zhang L."/>
            <person name="Miao W."/>
            <person name="Zhang J."/>
            <person name="Ye Z."/>
            <person name="Miao C."/>
            <person name="Lin Z."/>
            <person name="Wang H."/>
            <person name="Zhou H."/>
            <person name="Yim W.C."/>
            <person name="Priest H.D."/>
            <person name="Zheng C."/>
            <person name="Woodhouse M."/>
            <person name="Edger P.P."/>
            <person name="Guyot R."/>
            <person name="Guo H.B."/>
            <person name="Guo H."/>
            <person name="Zheng G."/>
            <person name="Singh R."/>
            <person name="Sharma A."/>
            <person name="Min X."/>
            <person name="Zheng Y."/>
            <person name="Lee H."/>
            <person name="Gurtowski J."/>
            <person name="Sedlazeck F.J."/>
            <person name="Harkess A."/>
            <person name="McKain M.R."/>
            <person name="Liao Z."/>
            <person name="Fang J."/>
            <person name="Liu J."/>
            <person name="Zhang X."/>
            <person name="Zhang Q."/>
            <person name="Hu W."/>
            <person name="Qin Y."/>
            <person name="Wang K."/>
            <person name="Chen L.Y."/>
            <person name="Shirley N."/>
            <person name="Lin Y.R."/>
            <person name="Liu L.Y."/>
            <person name="Hernandez A.G."/>
            <person name="Wright C.L."/>
            <person name="Bulone V."/>
            <person name="Tuskan G.A."/>
            <person name="Heath K."/>
            <person name="Zee F."/>
            <person name="Moore P.H."/>
            <person name="Sunkar R."/>
            <person name="Leebens-Mack J.H."/>
            <person name="Mockler T."/>
            <person name="Bennetzen J.L."/>
            <person name="Freeling M."/>
            <person name="Sankoff D."/>
            <person name="Paterson A.H."/>
            <person name="Zhu X."/>
            <person name="Yang X."/>
            <person name="Smith J.A."/>
            <person name="Cushman J.C."/>
            <person name="Paull R.E."/>
            <person name="Yu Q."/>
        </authorList>
    </citation>
    <scope>NUCLEOTIDE SEQUENCE [LARGE SCALE GENOMIC DNA]</scope>
    <source>
        <strain evidence="3">cv. F153</strain>
    </source>
</reference>
<feature type="compositionally biased region" description="Polar residues" evidence="1">
    <location>
        <begin position="332"/>
        <end position="354"/>
    </location>
</feature>
<dbReference type="AlphaFoldDB" id="A0A6P5HH89"/>